<organism evidence="1">
    <name type="scientific">Rhizophora mucronata</name>
    <name type="common">Asiatic mangrove</name>
    <dbReference type="NCBI Taxonomy" id="61149"/>
    <lineage>
        <taxon>Eukaryota</taxon>
        <taxon>Viridiplantae</taxon>
        <taxon>Streptophyta</taxon>
        <taxon>Embryophyta</taxon>
        <taxon>Tracheophyta</taxon>
        <taxon>Spermatophyta</taxon>
        <taxon>Magnoliopsida</taxon>
        <taxon>eudicotyledons</taxon>
        <taxon>Gunneridae</taxon>
        <taxon>Pentapetalae</taxon>
        <taxon>rosids</taxon>
        <taxon>fabids</taxon>
        <taxon>Malpighiales</taxon>
        <taxon>Rhizophoraceae</taxon>
        <taxon>Rhizophora</taxon>
    </lineage>
</organism>
<protein>
    <submittedName>
        <fullName evidence="1">Uncharacterized protein</fullName>
    </submittedName>
</protein>
<dbReference type="AlphaFoldDB" id="A0A2P2PFX2"/>
<proteinExistence type="predicted"/>
<dbReference type="EMBL" id="GGEC01073144">
    <property type="protein sequence ID" value="MBX53628.1"/>
    <property type="molecule type" value="Transcribed_RNA"/>
</dbReference>
<name>A0A2P2PFX2_RHIMU</name>
<sequence>MQKGDKQFRVIIANTSFYLPILPENNYPIWK</sequence>
<reference evidence="1" key="1">
    <citation type="submission" date="2018-02" db="EMBL/GenBank/DDBJ databases">
        <title>Rhizophora mucronata_Transcriptome.</title>
        <authorList>
            <person name="Meera S.P."/>
            <person name="Sreeshan A."/>
            <person name="Augustine A."/>
        </authorList>
    </citation>
    <scope>NUCLEOTIDE SEQUENCE</scope>
    <source>
        <tissue evidence="1">Leaf</tissue>
    </source>
</reference>
<accession>A0A2P2PFX2</accession>
<evidence type="ECO:0000313" key="1">
    <source>
        <dbReference type="EMBL" id="MBX53628.1"/>
    </source>
</evidence>